<dbReference type="NCBIfam" id="TIGR03399">
    <property type="entry name" value="RNA_3prim_cycl"/>
    <property type="match status" value="1"/>
</dbReference>
<dbReference type="Proteomes" id="UP000037237">
    <property type="component" value="Unassembled WGS sequence"/>
</dbReference>
<dbReference type="EMBL" id="LFWU01000086">
    <property type="protein sequence ID" value="KON31884.1"/>
    <property type="molecule type" value="Genomic_DNA"/>
</dbReference>
<dbReference type="GO" id="GO:0006396">
    <property type="term" value="P:RNA processing"/>
    <property type="evidence" value="ECO:0007669"/>
    <property type="project" value="UniProtKB-UniRule"/>
</dbReference>
<evidence type="ECO:0000256" key="5">
    <source>
        <dbReference type="HAMAP-Rule" id="MF_00200"/>
    </source>
</evidence>
<dbReference type="SUPFAM" id="SSF52913">
    <property type="entry name" value="RNA 3'-terminal phosphate cyclase, RPTC, insert domain"/>
    <property type="match status" value="1"/>
</dbReference>
<dbReference type="Gene3D" id="3.65.10.20">
    <property type="entry name" value="RNA 3'-terminal phosphate cyclase domain"/>
    <property type="match status" value="1"/>
</dbReference>
<dbReference type="InterPro" id="IPR023797">
    <property type="entry name" value="RNA3'_phos_cyclase_dom"/>
</dbReference>
<dbReference type="HAMAP" id="MF_00200">
    <property type="entry name" value="RTC"/>
    <property type="match status" value="1"/>
</dbReference>
<keyword evidence="4 5" id="KW-0547">Nucleotide-binding</keyword>
<dbReference type="Pfam" id="PF01137">
    <property type="entry name" value="RTC"/>
    <property type="match status" value="1"/>
</dbReference>
<dbReference type="GO" id="GO:0003963">
    <property type="term" value="F:RNA-3'-phosphate cyclase activity"/>
    <property type="evidence" value="ECO:0007669"/>
    <property type="project" value="UniProtKB-UniRule"/>
</dbReference>
<evidence type="ECO:0000313" key="10">
    <source>
        <dbReference type="Proteomes" id="UP000037237"/>
    </source>
</evidence>
<dbReference type="PIRSF" id="PIRSF005378">
    <property type="entry name" value="RNA3'_term_phos_cycl_euk"/>
    <property type="match status" value="1"/>
</dbReference>
<dbReference type="EC" id="6.5.1.4" evidence="5 6"/>
<dbReference type="InterPro" id="IPR013792">
    <property type="entry name" value="RNA3'P_cycl/enolpyr_Trfase_a/b"/>
</dbReference>
<reference evidence="9 10" key="1">
    <citation type="submission" date="2015-06" db="EMBL/GenBank/DDBJ databases">
        <title>New insights into the roles of widespread benthic archaea in carbon and nitrogen cycling.</title>
        <authorList>
            <person name="Lazar C.S."/>
            <person name="Baker B.J."/>
            <person name="Seitz K.W."/>
            <person name="Hyde A.S."/>
            <person name="Dick G.J."/>
            <person name="Hinrichs K.-U."/>
            <person name="Teske A.P."/>
        </authorList>
    </citation>
    <scope>NUCLEOTIDE SEQUENCE [LARGE SCALE GENOMIC DNA]</scope>
    <source>
        <strain evidence="9">SG8-32-1</strain>
    </source>
</reference>
<evidence type="ECO:0000256" key="3">
    <source>
        <dbReference type="ARBA" id="ARBA00022598"/>
    </source>
</evidence>
<comment type="subcellular location">
    <subcellularLocation>
        <location evidence="5">Cytoplasm</location>
    </subcellularLocation>
</comment>
<evidence type="ECO:0000256" key="4">
    <source>
        <dbReference type="ARBA" id="ARBA00022741"/>
    </source>
</evidence>
<sequence length="345" mass="37881">MLEIDGSQKSGSGTILRLSIALAAILEEPLHIFNIRHRRSKPGLRPQHLESVNTAAKLCNAETNGVVLGSRELWFKPNGIVDGEVKAEIGTAGSISMLMLTILPICAYAKGDVNVHVVNGGTDVRHAPTINYLNYVLLPLLERMGLNASLIIKKFGYYPKGMGEVILNVYKNSKLTSLRLENFGEIEEVGGISVCTFLEKQKVSERQALTAKNILKNSGYNSNIQVVNDRSNPQQKGSSLVLWVKTNTGVLLGGDAIGELRKSSEEVGREAAENLLKETEQKATVDEHLADMLVPYIALANGKSAYLTRTLTEHLETNIWLVEKILDIEIQTTRVGNLIQVEKVK</sequence>
<evidence type="ECO:0000256" key="1">
    <source>
        <dbReference type="ARBA" id="ARBA00009206"/>
    </source>
</evidence>
<dbReference type="PANTHER" id="PTHR11096:SF0">
    <property type="entry name" value="RNA 3'-TERMINAL PHOSPHATE CYCLASE"/>
    <property type="match status" value="1"/>
</dbReference>
<comment type="catalytic activity">
    <reaction evidence="5">
        <text>a 3'-end 3'-phospho-ribonucleotide-RNA + ATP = a 3'-end 2',3'-cyclophospho-ribonucleotide-RNA + AMP + diphosphate</text>
        <dbReference type="Rhea" id="RHEA:23976"/>
        <dbReference type="Rhea" id="RHEA-COMP:10463"/>
        <dbReference type="Rhea" id="RHEA-COMP:10464"/>
        <dbReference type="ChEBI" id="CHEBI:30616"/>
        <dbReference type="ChEBI" id="CHEBI:33019"/>
        <dbReference type="ChEBI" id="CHEBI:83062"/>
        <dbReference type="ChEBI" id="CHEBI:83064"/>
        <dbReference type="ChEBI" id="CHEBI:456215"/>
        <dbReference type="EC" id="6.5.1.4"/>
    </reaction>
</comment>
<dbReference type="InterPro" id="IPR013791">
    <property type="entry name" value="RNA3'-term_phos_cycl_insert"/>
</dbReference>
<comment type="caution">
    <text evidence="5">Lacks conserved residue(s) required for the propagation of feature annotation.</text>
</comment>
<dbReference type="Pfam" id="PF05189">
    <property type="entry name" value="RTC_insert"/>
    <property type="match status" value="1"/>
</dbReference>
<comment type="caution">
    <text evidence="9">The sequence shown here is derived from an EMBL/GenBank/DDBJ whole genome shotgun (WGS) entry which is preliminary data.</text>
</comment>
<dbReference type="GO" id="GO:0005737">
    <property type="term" value="C:cytoplasm"/>
    <property type="evidence" value="ECO:0007669"/>
    <property type="project" value="UniProtKB-SubCell"/>
</dbReference>
<dbReference type="InterPro" id="IPR037136">
    <property type="entry name" value="RNA3'_phos_cyclase_dom_sf"/>
</dbReference>
<keyword evidence="3 5" id="KW-0436">Ligase</keyword>
<feature type="domain" description="RNA 3'-terminal phosphate cyclase" evidence="7">
    <location>
        <begin position="9"/>
        <end position="331"/>
    </location>
</feature>
<proteinExistence type="inferred from homology"/>
<gene>
    <name evidence="5" type="primary">rtcA</name>
    <name evidence="9" type="ORF">AC477_03690</name>
</gene>
<evidence type="ECO:0000313" key="9">
    <source>
        <dbReference type="EMBL" id="KON31884.1"/>
    </source>
</evidence>
<protein>
    <recommendedName>
        <fullName evidence="2 5">RNA 3'-terminal phosphate cyclase</fullName>
        <shortName evidence="5">RNA cyclase</shortName>
        <shortName evidence="5">RNA-3'-phosphate cyclase</shortName>
        <ecNumber evidence="5 6">6.5.1.4</ecNumber>
    </recommendedName>
</protein>
<comment type="similarity">
    <text evidence="1 5">Belongs to the RNA 3'-terminal cyclase family. Type 1 subfamily.</text>
</comment>
<keyword evidence="5" id="KW-0067">ATP-binding</keyword>
<feature type="domain" description="RNA 3'-terminal phosphate cyclase insert" evidence="8">
    <location>
        <begin position="182"/>
        <end position="279"/>
    </location>
</feature>
<dbReference type="InterPro" id="IPR000228">
    <property type="entry name" value="RNA3'_term_phos_cyc"/>
</dbReference>
<evidence type="ECO:0000256" key="2">
    <source>
        <dbReference type="ARBA" id="ARBA00021428"/>
    </source>
</evidence>
<evidence type="ECO:0000256" key="6">
    <source>
        <dbReference type="NCBIfam" id="TIGR03399"/>
    </source>
</evidence>
<comment type="function">
    <text evidence="5">Catalyzes the conversion of 3'-phosphate to a 2',3'-cyclic phosphodiester at the end of RNA. The mechanism of action of the enzyme occurs in 3 steps: (A) adenylation of the enzyme by ATP; (B) transfer of adenylate to an RNA-N3'P to produce RNA-N3'PP5'A; (C) and attack of the adjacent 2'-hydroxyl on the 3'-phosphorus in the diester linkage to produce the cyclic end product. The biological role of this enzyme is unknown but it is likely to function in some aspects of cellular RNA processing.</text>
</comment>
<name>A0A0M0BTT7_9ARCH</name>
<feature type="active site" description="Tele-AMP-histidine intermediate" evidence="5">
    <location>
        <position position="314"/>
    </location>
</feature>
<dbReference type="SUPFAM" id="SSF55205">
    <property type="entry name" value="EPT/RTPC-like"/>
    <property type="match status" value="2"/>
</dbReference>
<dbReference type="InterPro" id="IPR036553">
    <property type="entry name" value="RPTC_insert"/>
</dbReference>
<dbReference type="InterPro" id="IPR017770">
    <property type="entry name" value="RNA3'_term_phos_cyc_type_1"/>
</dbReference>
<evidence type="ECO:0000259" key="7">
    <source>
        <dbReference type="Pfam" id="PF01137"/>
    </source>
</evidence>
<organism evidence="9 10">
    <name type="scientific">miscellaneous Crenarchaeota group-1 archaeon SG8-32-1</name>
    <dbReference type="NCBI Taxonomy" id="1685124"/>
    <lineage>
        <taxon>Archaea</taxon>
        <taxon>Candidatus Bathyarchaeota</taxon>
        <taxon>MCG-1</taxon>
    </lineage>
</organism>
<accession>A0A0M0BTT7</accession>
<dbReference type="GO" id="GO:0005524">
    <property type="term" value="F:ATP binding"/>
    <property type="evidence" value="ECO:0007669"/>
    <property type="project" value="UniProtKB-KW"/>
</dbReference>
<dbReference type="PANTHER" id="PTHR11096">
    <property type="entry name" value="RNA 3' TERMINAL PHOSPHATE CYCLASE"/>
    <property type="match status" value="1"/>
</dbReference>
<dbReference type="Gene3D" id="3.30.360.20">
    <property type="entry name" value="RNA 3'-terminal phosphate cyclase, insert domain"/>
    <property type="match status" value="1"/>
</dbReference>
<evidence type="ECO:0000259" key="8">
    <source>
        <dbReference type="Pfam" id="PF05189"/>
    </source>
</evidence>
<dbReference type="AlphaFoldDB" id="A0A0M0BTT7"/>
<keyword evidence="5" id="KW-0963">Cytoplasm</keyword>